<dbReference type="EMBL" id="BMFT01000002">
    <property type="protein sequence ID" value="GGH33355.1"/>
    <property type="molecule type" value="Genomic_DNA"/>
</dbReference>
<organism evidence="1 2">
    <name type="scientific">Paenibacillus segetis</name>
    <dbReference type="NCBI Taxonomy" id="1325360"/>
    <lineage>
        <taxon>Bacteria</taxon>
        <taxon>Bacillati</taxon>
        <taxon>Bacillota</taxon>
        <taxon>Bacilli</taxon>
        <taxon>Bacillales</taxon>
        <taxon>Paenibacillaceae</taxon>
        <taxon>Paenibacillus</taxon>
    </lineage>
</organism>
<evidence type="ECO:0000313" key="2">
    <source>
        <dbReference type="Proteomes" id="UP000659344"/>
    </source>
</evidence>
<proteinExistence type="predicted"/>
<protein>
    <submittedName>
        <fullName evidence="1">Uncharacterized protein</fullName>
    </submittedName>
</protein>
<gene>
    <name evidence="1" type="ORF">GCM10008013_38400</name>
</gene>
<dbReference type="Proteomes" id="UP000659344">
    <property type="component" value="Unassembled WGS sequence"/>
</dbReference>
<sequence length="47" mass="5448">MLSSKDRETIDVIDRWGNNLYYNYIKLLNLDSMVEGGFGYDADDHSC</sequence>
<keyword evidence="2" id="KW-1185">Reference proteome</keyword>
<evidence type="ECO:0000313" key="1">
    <source>
        <dbReference type="EMBL" id="GGH33355.1"/>
    </source>
</evidence>
<reference evidence="2" key="1">
    <citation type="journal article" date="2019" name="Int. J. Syst. Evol. Microbiol.">
        <title>The Global Catalogue of Microorganisms (GCM) 10K type strain sequencing project: providing services to taxonomists for standard genome sequencing and annotation.</title>
        <authorList>
            <consortium name="The Broad Institute Genomics Platform"/>
            <consortium name="The Broad Institute Genome Sequencing Center for Infectious Disease"/>
            <person name="Wu L."/>
            <person name="Ma J."/>
        </authorList>
    </citation>
    <scope>NUCLEOTIDE SEQUENCE [LARGE SCALE GENOMIC DNA]</scope>
    <source>
        <strain evidence="2">CGMCC 1.12769</strain>
    </source>
</reference>
<name>A0ABQ1YP46_9BACL</name>
<comment type="caution">
    <text evidence="1">The sequence shown here is derived from an EMBL/GenBank/DDBJ whole genome shotgun (WGS) entry which is preliminary data.</text>
</comment>
<accession>A0ABQ1YP46</accession>